<keyword evidence="4" id="KW-1185">Reference proteome</keyword>
<dbReference type="AlphaFoldDB" id="A0AAD6YQ79"/>
<gene>
    <name evidence="3" type="ORF">GGX14DRAFT_512553</name>
</gene>
<reference evidence="3" key="1">
    <citation type="submission" date="2023-03" db="EMBL/GenBank/DDBJ databases">
        <title>Massive genome expansion in bonnet fungi (Mycena s.s.) driven by repeated elements and novel gene families across ecological guilds.</title>
        <authorList>
            <consortium name="Lawrence Berkeley National Laboratory"/>
            <person name="Harder C.B."/>
            <person name="Miyauchi S."/>
            <person name="Viragh M."/>
            <person name="Kuo A."/>
            <person name="Thoen E."/>
            <person name="Andreopoulos B."/>
            <person name="Lu D."/>
            <person name="Skrede I."/>
            <person name="Drula E."/>
            <person name="Henrissat B."/>
            <person name="Morin E."/>
            <person name="Kohler A."/>
            <person name="Barry K."/>
            <person name="LaButti K."/>
            <person name="Morin E."/>
            <person name="Salamov A."/>
            <person name="Lipzen A."/>
            <person name="Mereny Z."/>
            <person name="Hegedus B."/>
            <person name="Baldrian P."/>
            <person name="Stursova M."/>
            <person name="Weitz H."/>
            <person name="Taylor A."/>
            <person name="Grigoriev I.V."/>
            <person name="Nagy L.G."/>
            <person name="Martin F."/>
            <person name="Kauserud H."/>
        </authorList>
    </citation>
    <scope>NUCLEOTIDE SEQUENCE</scope>
    <source>
        <strain evidence="3">9144</strain>
    </source>
</reference>
<proteinExistence type="predicted"/>
<organism evidence="3 4">
    <name type="scientific">Mycena pura</name>
    <dbReference type="NCBI Taxonomy" id="153505"/>
    <lineage>
        <taxon>Eukaryota</taxon>
        <taxon>Fungi</taxon>
        <taxon>Dikarya</taxon>
        <taxon>Basidiomycota</taxon>
        <taxon>Agaricomycotina</taxon>
        <taxon>Agaricomycetes</taxon>
        <taxon>Agaricomycetidae</taxon>
        <taxon>Agaricales</taxon>
        <taxon>Marasmiineae</taxon>
        <taxon>Mycenaceae</taxon>
        <taxon>Mycena</taxon>
    </lineage>
</organism>
<evidence type="ECO:0000256" key="2">
    <source>
        <dbReference type="SAM" id="MobiDB-lite"/>
    </source>
</evidence>
<accession>A0AAD6YQ79</accession>
<sequence>MARATRSSNNPDKIPSKHLESKKRKRISEADEPAPKLLRADSTPYAATSPIDPDNAHKILHVLQMIDSQGLLDRVYPLEQSSSSANTYSLRTLLTNSQEHTLATLRTAVQSLLPISIHPRAPTHSTAAQQQRFCDLALSLLEQASFHPISLDVESLLPQEGEDGETNPVATSSKRYALMQHLPGGDYWTSANLQLPSTTETGPADLKDLLTGHADLVAIFPTPSVSTDTFTLPKLGDYSRLTPGTQKKWKTPLPGRRVSRGSFLDYGPWSSFAPSWTQDGTEIGMHQMGEVYAQKAKRYRDKLQARQRAIELAQNTVVEEPKKPPSPTESTEPDLEALRDILLPEEIESLKSVLDSLELENAVQELLERNRKALQRLGHLQVERLRSEGGRTSTVKEGDEEWDVAQGILDSLALLASLRPRSSAHSTAPLRPPPAVLHTLMQTLPRSAVPGWHGTLPASTGAATTALRDDATVKVRPGVPATAPAPAPVATPAPIPASTYPAYSGYYAPQAAAAAGGQQLRYPRAQQQGSGQQYYPQQTYAGATQMPYGYSATSGWYGAYGNVQTAGTSGATPTPSYVAPSVGAGSKAVANTVLGKAAVGGAWTPNAGTQTPPVLPAHLRTAAGGPLPTAS</sequence>
<name>A0AAD6YQ79_9AGAR</name>
<keyword evidence="1" id="KW-0175">Coiled coil</keyword>
<evidence type="ECO:0000313" key="4">
    <source>
        <dbReference type="Proteomes" id="UP001219525"/>
    </source>
</evidence>
<dbReference type="Proteomes" id="UP001219525">
    <property type="component" value="Unassembled WGS sequence"/>
</dbReference>
<feature type="region of interest" description="Disordered" evidence="2">
    <location>
        <begin position="1"/>
        <end position="51"/>
    </location>
</feature>
<evidence type="ECO:0000313" key="3">
    <source>
        <dbReference type="EMBL" id="KAJ7226019.1"/>
    </source>
</evidence>
<protein>
    <submittedName>
        <fullName evidence="3">Uncharacterized protein</fullName>
    </submittedName>
</protein>
<feature type="compositionally biased region" description="Polar residues" evidence="2">
    <location>
        <begin position="1"/>
        <end position="11"/>
    </location>
</feature>
<evidence type="ECO:0000256" key="1">
    <source>
        <dbReference type="SAM" id="Coils"/>
    </source>
</evidence>
<comment type="caution">
    <text evidence="3">The sequence shown here is derived from an EMBL/GenBank/DDBJ whole genome shotgun (WGS) entry which is preliminary data.</text>
</comment>
<feature type="coiled-coil region" evidence="1">
    <location>
        <begin position="356"/>
        <end position="383"/>
    </location>
</feature>
<dbReference type="EMBL" id="JARJCW010000004">
    <property type="protein sequence ID" value="KAJ7226019.1"/>
    <property type="molecule type" value="Genomic_DNA"/>
</dbReference>